<accession>A0A812QA95</accession>
<dbReference type="AlphaFoldDB" id="A0A812QA95"/>
<evidence type="ECO:0000313" key="2">
    <source>
        <dbReference type="EMBL" id="CAE7362017.1"/>
    </source>
</evidence>
<protein>
    <submittedName>
        <fullName evidence="2">Uncharacterized protein</fullName>
    </submittedName>
</protein>
<organism evidence="2 3">
    <name type="scientific">Symbiodinium natans</name>
    <dbReference type="NCBI Taxonomy" id="878477"/>
    <lineage>
        <taxon>Eukaryota</taxon>
        <taxon>Sar</taxon>
        <taxon>Alveolata</taxon>
        <taxon>Dinophyceae</taxon>
        <taxon>Suessiales</taxon>
        <taxon>Symbiodiniaceae</taxon>
        <taxon>Symbiodinium</taxon>
    </lineage>
</organism>
<evidence type="ECO:0000313" key="3">
    <source>
        <dbReference type="Proteomes" id="UP000604046"/>
    </source>
</evidence>
<reference evidence="2" key="1">
    <citation type="submission" date="2021-02" db="EMBL/GenBank/DDBJ databases">
        <authorList>
            <person name="Dougan E. K."/>
            <person name="Rhodes N."/>
            <person name="Thang M."/>
            <person name="Chan C."/>
        </authorList>
    </citation>
    <scope>NUCLEOTIDE SEQUENCE</scope>
</reference>
<evidence type="ECO:0000256" key="1">
    <source>
        <dbReference type="SAM" id="MobiDB-lite"/>
    </source>
</evidence>
<proteinExistence type="predicted"/>
<feature type="compositionally biased region" description="Basic and acidic residues" evidence="1">
    <location>
        <begin position="1"/>
        <end position="10"/>
    </location>
</feature>
<gene>
    <name evidence="2" type="ORF">SNAT2548_LOCUS19504</name>
</gene>
<comment type="caution">
    <text evidence="2">The sequence shown here is derived from an EMBL/GenBank/DDBJ whole genome shotgun (WGS) entry which is preliminary data.</text>
</comment>
<feature type="region of interest" description="Disordered" evidence="1">
    <location>
        <begin position="1"/>
        <end position="50"/>
    </location>
</feature>
<name>A0A812QA95_9DINO</name>
<dbReference type="Proteomes" id="UP000604046">
    <property type="component" value="Unassembled WGS sequence"/>
</dbReference>
<sequence length="50" mass="5376">MRKADSKEVPGESMSGLRDLGLGEFVTNDGHLSAVPRTSSPPAPAWSYWS</sequence>
<dbReference type="EMBL" id="CAJNDS010002180">
    <property type="protein sequence ID" value="CAE7362017.1"/>
    <property type="molecule type" value="Genomic_DNA"/>
</dbReference>
<keyword evidence="3" id="KW-1185">Reference proteome</keyword>